<gene>
    <name evidence="1" type="ORF">COCNU_14G005300</name>
</gene>
<name>A0A8K0IUR6_COCNU</name>
<evidence type="ECO:0000313" key="1">
    <source>
        <dbReference type="EMBL" id="KAG1368062.1"/>
    </source>
</evidence>
<dbReference type="EMBL" id="CM017885">
    <property type="protein sequence ID" value="KAG1368062.1"/>
    <property type="molecule type" value="Genomic_DNA"/>
</dbReference>
<keyword evidence="2" id="KW-1185">Reference proteome</keyword>
<reference evidence="1" key="2">
    <citation type="submission" date="2019-07" db="EMBL/GenBank/DDBJ databases">
        <authorList>
            <person name="Yang Y."/>
            <person name="Bocs S."/>
            <person name="Baudouin L."/>
        </authorList>
    </citation>
    <scope>NUCLEOTIDE SEQUENCE</scope>
    <source>
        <tissue evidence="1">Spear leaf of Hainan Tall coconut</tissue>
    </source>
</reference>
<dbReference type="Proteomes" id="UP000797356">
    <property type="component" value="Chromosome 14"/>
</dbReference>
<proteinExistence type="predicted"/>
<evidence type="ECO:0000313" key="2">
    <source>
        <dbReference type="Proteomes" id="UP000797356"/>
    </source>
</evidence>
<comment type="caution">
    <text evidence="1">The sequence shown here is derived from an EMBL/GenBank/DDBJ whole genome shotgun (WGS) entry which is preliminary data.</text>
</comment>
<organism evidence="1 2">
    <name type="scientific">Cocos nucifera</name>
    <name type="common">Coconut palm</name>
    <dbReference type="NCBI Taxonomy" id="13894"/>
    <lineage>
        <taxon>Eukaryota</taxon>
        <taxon>Viridiplantae</taxon>
        <taxon>Streptophyta</taxon>
        <taxon>Embryophyta</taxon>
        <taxon>Tracheophyta</taxon>
        <taxon>Spermatophyta</taxon>
        <taxon>Magnoliopsida</taxon>
        <taxon>Liliopsida</taxon>
        <taxon>Arecaceae</taxon>
        <taxon>Arecoideae</taxon>
        <taxon>Cocoseae</taxon>
        <taxon>Attaleinae</taxon>
        <taxon>Cocos</taxon>
    </lineage>
</organism>
<sequence>MPLSQQNSADLVKKPHRRSLHFERFLLFSSSTTPSPLPPLLHLSHHFFLPLLLHHLFSSSSSFSTFSTSTKLLVMRVSFMDALVMNVIDIGIMNATIMDVKVYLMLWMLGVEDASIMDVGVMIVIKIGTMDEVSYVEIMAYSSHYLDSNGSSNLEIDSELEETIILLVLAKHHEDNLGGHLS</sequence>
<accession>A0A8K0IUR6</accession>
<reference evidence="1" key="1">
    <citation type="journal article" date="2017" name="Gigascience">
        <title>The genome draft of coconut (Cocos nucifera).</title>
        <authorList>
            <person name="Xiao Y."/>
            <person name="Xu P."/>
            <person name="Fan H."/>
            <person name="Baudouin L."/>
            <person name="Xia W."/>
            <person name="Bocs S."/>
            <person name="Xu J."/>
            <person name="Li Q."/>
            <person name="Guo A."/>
            <person name="Zhou L."/>
            <person name="Li J."/>
            <person name="Wu Y."/>
            <person name="Ma Z."/>
            <person name="Armero A."/>
            <person name="Issali A.E."/>
            <person name="Liu N."/>
            <person name="Peng M."/>
            <person name="Yang Y."/>
        </authorList>
    </citation>
    <scope>NUCLEOTIDE SEQUENCE</scope>
    <source>
        <tissue evidence="1">Spear leaf of Hainan Tall coconut</tissue>
    </source>
</reference>
<protein>
    <submittedName>
        <fullName evidence="1">Uncharacterized protein</fullName>
    </submittedName>
</protein>
<dbReference type="AlphaFoldDB" id="A0A8K0IUR6"/>